<dbReference type="KEGG" id="mbry:B1812_17455"/>
<keyword evidence="2" id="KW-1185">Reference proteome</keyword>
<proteinExistence type="predicted"/>
<protein>
    <submittedName>
        <fullName evidence="1">Uncharacterized protein</fullName>
    </submittedName>
</protein>
<reference evidence="1 2" key="1">
    <citation type="submission" date="2017-02" db="EMBL/GenBank/DDBJ databases">
        <authorList>
            <person name="Peterson S.W."/>
        </authorList>
    </citation>
    <scope>NUCLEOTIDE SEQUENCE [LARGE SCALE GENOMIC DNA]</scope>
    <source>
        <strain evidence="1 2">S285</strain>
    </source>
</reference>
<evidence type="ECO:0000313" key="1">
    <source>
        <dbReference type="EMBL" id="ARN82578.1"/>
    </source>
</evidence>
<dbReference type="Proteomes" id="UP000193978">
    <property type="component" value="Chromosome"/>
</dbReference>
<dbReference type="AlphaFoldDB" id="A0A1W6MYD0"/>
<name>A0A1W6MYD0_9HYPH</name>
<dbReference type="EMBL" id="CP019948">
    <property type="protein sequence ID" value="ARN82578.1"/>
    <property type="molecule type" value="Genomic_DNA"/>
</dbReference>
<gene>
    <name evidence="1" type="ORF">B1812_17455</name>
</gene>
<accession>A0A1W6MYD0</accession>
<organism evidence="1 2">
    <name type="scientific">Methylocystis bryophila</name>
    <dbReference type="NCBI Taxonomy" id="655015"/>
    <lineage>
        <taxon>Bacteria</taxon>
        <taxon>Pseudomonadati</taxon>
        <taxon>Pseudomonadota</taxon>
        <taxon>Alphaproteobacteria</taxon>
        <taxon>Hyphomicrobiales</taxon>
        <taxon>Methylocystaceae</taxon>
        <taxon>Methylocystis</taxon>
    </lineage>
</organism>
<evidence type="ECO:0000313" key="2">
    <source>
        <dbReference type="Proteomes" id="UP000193978"/>
    </source>
</evidence>
<sequence>MRLAKKSARLRDVVAQRRKIEVTLRNDCTDGSPFDDRLRDAERRCLLGPVRSERACQDWLLTQASLTRRSPRIRERGMSASS</sequence>